<feature type="compositionally biased region" description="Acidic residues" evidence="1">
    <location>
        <begin position="37"/>
        <end position="46"/>
    </location>
</feature>
<accession>A0A392RF39</accession>
<dbReference type="EMBL" id="LXQA010221469">
    <property type="protein sequence ID" value="MCI35233.1"/>
    <property type="molecule type" value="Genomic_DNA"/>
</dbReference>
<feature type="region of interest" description="Disordered" evidence="1">
    <location>
        <begin position="35"/>
        <end position="60"/>
    </location>
</feature>
<dbReference type="AlphaFoldDB" id="A0A392RF39"/>
<organism evidence="2 3">
    <name type="scientific">Trifolium medium</name>
    <dbReference type="NCBI Taxonomy" id="97028"/>
    <lineage>
        <taxon>Eukaryota</taxon>
        <taxon>Viridiplantae</taxon>
        <taxon>Streptophyta</taxon>
        <taxon>Embryophyta</taxon>
        <taxon>Tracheophyta</taxon>
        <taxon>Spermatophyta</taxon>
        <taxon>Magnoliopsida</taxon>
        <taxon>eudicotyledons</taxon>
        <taxon>Gunneridae</taxon>
        <taxon>Pentapetalae</taxon>
        <taxon>rosids</taxon>
        <taxon>fabids</taxon>
        <taxon>Fabales</taxon>
        <taxon>Fabaceae</taxon>
        <taxon>Papilionoideae</taxon>
        <taxon>50 kb inversion clade</taxon>
        <taxon>NPAAA clade</taxon>
        <taxon>Hologalegina</taxon>
        <taxon>IRL clade</taxon>
        <taxon>Trifolieae</taxon>
        <taxon>Trifolium</taxon>
    </lineage>
</organism>
<proteinExistence type="predicted"/>
<reference evidence="2 3" key="1">
    <citation type="journal article" date="2018" name="Front. Plant Sci.">
        <title>Red Clover (Trifolium pratense) and Zigzag Clover (T. medium) - A Picture of Genomic Similarities and Differences.</title>
        <authorList>
            <person name="Dluhosova J."/>
            <person name="Istvanek J."/>
            <person name="Nedelnik J."/>
            <person name="Repkova J."/>
        </authorList>
    </citation>
    <scope>NUCLEOTIDE SEQUENCE [LARGE SCALE GENOMIC DNA]</scope>
    <source>
        <strain evidence="3">cv. 10/8</strain>
        <tissue evidence="2">Leaf</tissue>
    </source>
</reference>
<evidence type="ECO:0000256" key="1">
    <source>
        <dbReference type="SAM" id="MobiDB-lite"/>
    </source>
</evidence>
<evidence type="ECO:0000313" key="3">
    <source>
        <dbReference type="Proteomes" id="UP000265520"/>
    </source>
</evidence>
<feature type="non-terminal residue" evidence="2">
    <location>
        <position position="60"/>
    </location>
</feature>
<keyword evidence="3" id="KW-1185">Reference proteome</keyword>
<comment type="caution">
    <text evidence="2">The sequence shown here is derived from an EMBL/GenBank/DDBJ whole genome shotgun (WGS) entry which is preliminary data.</text>
</comment>
<name>A0A392RF39_9FABA</name>
<protein>
    <submittedName>
        <fullName evidence="2">Zinc finger HIT domain-containing protein 2-like</fullName>
    </submittedName>
</protein>
<evidence type="ECO:0000313" key="2">
    <source>
        <dbReference type="EMBL" id="MCI35233.1"/>
    </source>
</evidence>
<dbReference type="Proteomes" id="UP000265520">
    <property type="component" value="Unassembled WGS sequence"/>
</dbReference>
<sequence>MSKMITPWNPWWSKLYAGEIRLSKDGTQLVQPLSEQELVDETESNELSEISLGPEVPLPP</sequence>